<comment type="caution">
    <text evidence="7">The sequence shown here is derived from an EMBL/GenBank/DDBJ whole genome shotgun (WGS) entry which is preliminary data.</text>
</comment>
<evidence type="ECO:0000256" key="2">
    <source>
        <dbReference type="ARBA" id="ARBA00022801"/>
    </source>
</evidence>
<dbReference type="Proteomes" id="UP000444316">
    <property type="component" value="Unassembled WGS sequence"/>
</dbReference>
<keyword evidence="4" id="KW-0067">ATP-binding</keyword>
<feature type="domain" description="Helicase ATP-binding" evidence="5">
    <location>
        <begin position="249"/>
        <end position="429"/>
    </location>
</feature>
<protein>
    <submittedName>
        <fullName evidence="7">DEAD/DEAH box helicase</fullName>
    </submittedName>
</protein>
<dbReference type="GO" id="GO:0004386">
    <property type="term" value="F:helicase activity"/>
    <property type="evidence" value="ECO:0007669"/>
    <property type="project" value="UniProtKB-KW"/>
</dbReference>
<dbReference type="InterPro" id="IPR011545">
    <property type="entry name" value="DEAD/DEAH_box_helicase_dom"/>
</dbReference>
<dbReference type="PANTHER" id="PTHR47961">
    <property type="entry name" value="DNA POLYMERASE THETA, PUTATIVE (AFU_ORTHOLOGUE AFUA_1G05260)-RELATED"/>
    <property type="match status" value="1"/>
</dbReference>
<keyword evidence="3 7" id="KW-0347">Helicase</keyword>
<dbReference type="PROSITE" id="PS51194">
    <property type="entry name" value="HELICASE_CTER"/>
    <property type="match status" value="1"/>
</dbReference>
<dbReference type="AlphaFoldDB" id="A0A845HYC5"/>
<dbReference type="GO" id="GO:0016787">
    <property type="term" value="F:hydrolase activity"/>
    <property type="evidence" value="ECO:0007669"/>
    <property type="project" value="UniProtKB-KW"/>
</dbReference>
<proteinExistence type="predicted"/>
<dbReference type="Gene3D" id="3.40.50.300">
    <property type="entry name" value="P-loop containing nucleotide triphosphate hydrolases"/>
    <property type="match status" value="2"/>
</dbReference>
<dbReference type="RefSeq" id="WP_161035529.1">
    <property type="nucleotide sequence ID" value="NZ_WWCL01000002.1"/>
</dbReference>
<evidence type="ECO:0000256" key="4">
    <source>
        <dbReference type="ARBA" id="ARBA00022840"/>
    </source>
</evidence>
<evidence type="ECO:0000256" key="1">
    <source>
        <dbReference type="ARBA" id="ARBA00022741"/>
    </source>
</evidence>
<dbReference type="Pfam" id="PF00271">
    <property type="entry name" value="Helicase_C"/>
    <property type="match status" value="1"/>
</dbReference>
<dbReference type="InterPro" id="IPR027417">
    <property type="entry name" value="P-loop_NTPase"/>
</dbReference>
<dbReference type="InterPro" id="IPR050474">
    <property type="entry name" value="Hel308_SKI2-like"/>
</dbReference>
<dbReference type="InterPro" id="IPR014001">
    <property type="entry name" value="Helicase_ATP-bd"/>
</dbReference>
<dbReference type="SMART" id="SM00490">
    <property type="entry name" value="HELICc"/>
    <property type="match status" value="1"/>
</dbReference>
<dbReference type="SMART" id="SM00487">
    <property type="entry name" value="DEXDc"/>
    <property type="match status" value="1"/>
</dbReference>
<reference evidence="7" key="1">
    <citation type="submission" date="2019-12" db="EMBL/GenBank/DDBJ databases">
        <title>Novel species isolated from a subtropical stream in China.</title>
        <authorList>
            <person name="Lu H."/>
        </authorList>
    </citation>
    <scope>NUCLEOTIDE SEQUENCE [LARGE SCALE GENOMIC DNA]</scope>
    <source>
        <strain evidence="7">FT93W</strain>
    </source>
</reference>
<gene>
    <name evidence="7" type="ORF">GTP23_13165</name>
</gene>
<keyword evidence="1" id="KW-0547">Nucleotide-binding</keyword>
<name>A0A845HYC5_9BURK</name>
<dbReference type="EMBL" id="WWCL01000002">
    <property type="protein sequence ID" value="MYN45999.1"/>
    <property type="molecule type" value="Genomic_DNA"/>
</dbReference>
<dbReference type="GO" id="GO:0005524">
    <property type="term" value="F:ATP binding"/>
    <property type="evidence" value="ECO:0007669"/>
    <property type="project" value="UniProtKB-KW"/>
</dbReference>
<dbReference type="PANTHER" id="PTHR47961:SF6">
    <property type="entry name" value="DNA-DIRECTED DNA POLYMERASE"/>
    <property type="match status" value="1"/>
</dbReference>
<dbReference type="PROSITE" id="PS51192">
    <property type="entry name" value="HELICASE_ATP_BIND_1"/>
    <property type="match status" value="1"/>
</dbReference>
<evidence type="ECO:0000259" key="6">
    <source>
        <dbReference type="PROSITE" id="PS51194"/>
    </source>
</evidence>
<evidence type="ECO:0000259" key="5">
    <source>
        <dbReference type="PROSITE" id="PS51192"/>
    </source>
</evidence>
<dbReference type="InterPro" id="IPR001650">
    <property type="entry name" value="Helicase_C-like"/>
</dbReference>
<evidence type="ECO:0000256" key="3">
    <source>
        <dbReference type="ARBA" id="ARBA00022806"/>
    </source>
</evidence>
<keyword evidence="8" id="KW-1185">Reference proteome</keyword>
<keyword evidence="2" id="KW-0378">Hydrolase</keyword>
<dbReference type="GO" id="GO:0003676">
    <property type="term" value="F:nucleic acid binding"/>
    <property type="evidence" value="ECO:0007669"/>
    <property type="project" value="InterPro"/>
</dbReference>
<accession>A0A845HYC5</accession>
<feature type="domain" description="Helicase C-terminal" evidence="6">
    <location>
        <begin position="502"/>
        <end position="710"/>
    </location>
</feature>
<evidence type="ECO:0000313" key="8">
    <source>
        <dbReference type="Proteomes" id="UP000444316"/>
    </source>
</evidence>
<dbReference type="SUPFAM" id="SSF52540">
    <property type="entry name" value="P-loop containing nucleoside triphosphate hydrolases"/>
    <property type="match status" value="1"/>
</dbReference>
<organism evidence="7 8">
    <name type="scientific">Duganella fentianensis</name>
    <dbReference type="NCBI Taxonomy" id="2692177"/>
    <lineage>
        <taxon>Bacteria</taxon>
        <taxon>Pseudomonadati</taxon>
        <taxon>Pseudomonadota</taxon>
        <taxon>Betaproteobacteria</taxon>
        <taxon>Burkholderiales</taxon>
        <taxon>Oxalobacteraceae</taxon>
        <taxon>Telluria group</taxon>
        <taxon>Duganella</taxon>
    </lineage>
</organism>
<dbReference type="Pfam" id="PF00270">
    <property type="entry name" value="DEAD"/>
    <property type="match status" value="1"/>
</dbReference>
<evidence type="ECO:0000313" key="7">
    <source>
        <dbReference type="EMBL" id="MYN45999.1"/>
    </source>
</evidence>
<sequence length="1040" mass="115476">MKPEYRSQNVLKITRSKGKMYEFGIDESHHIAIPDGVEPASLFLLTVGILGDYAAEIANSPDAEISPGEELQFSAKFFDAYLASRFDDAPSQDVLLLASAAYYLAERPGSSFVLAKRLVSTAEDDSVENFLRWLLNAKWTEPLTGVGAFSEKINALASEISNHFIFGLPDARTLHKSFSSLRKTVYQWGTPRNLLFTDLVVAVAAMRVEASSWELLPRYTGLPAPLWATALQHPHFPKELWPSQVLLGINGIYNGVSGLVQMPTSAGKTRSLEIILRSAFLSGRAKLAVVVVPFRALCHEVGGSLRESFASDDVKVDELSDALQMDFMAEIAEIFGGTAPSTKYILVLTPEKLLYVLRQQPALSQQIGLVAYDEGHQFDSGSRGIVYELLLTELKAILPSNVQTILISAVIKNAAPVANWLIGDGAVVVDGTTLFPTARSIAFASWLESAGQLRFFDERPVRRDKYDYFVPRVIEQQVLLKKPREKERKFPEKGKDAAKDVSLYLGISLVPQGAVAVFCGKKDTAEGMAKRIVEVYSRQYQKAAPNTFSDQNEILAMTSLLGKHFGETSYLFKAAELGCFVHHGNTPHGVRLAVEYGMQKSLLKFVICTSTLAQGVNLPIRYLIVSSIYQAGEQIKTRDFLNLIGRAGRAGMHTEGLVIFADSSVIDDTTSKKWQFDMSANLLAPEKSEDTSSSLLSIIAPIPDETKKLILPMSFSDLAQLLVATDEQISHWAHQKVREVRGFTAEWLIKQIKRKRQLQKALESYLMSNRGFDTQDEFQSHAASLAESTLAFSIATDEQKEQLQILFRTVAIYVDGVAPRQDKQHIYAKTLLGVADARTVEEWVELNRESLLGIQTNDEWLKAIWPLFQAILDSMFFHSVLPPDVPYLLAKLWINSSPYSAILENAKLMGGTRPWGEGTRKLTEQDVMEFLEKQLCFECSLIVSAVSQFLFGSNLASEEATVLQFFQKSLKYGLKDRLSISVFDAGLADRVIAIDVAEALRGSGYSEQYASTAFKTHRPVIAASIAQYPAYFKSILENIR</sequence>